<comment type="subcellular location">
    <subcellularLocation>
        <location evidence="1">Membrane</location>
        <topology evidence="1">Single-pass type II membrane protein</topology>
    </subcellularLocation>
</comment>
<dbReference type="STRING" id="34506.A0A090L2Y8"/>
<protein>
    <submittedName>
        <fullName evidence="6 8">Glycosyl transferase, family 14-containing protein</fullName>
    </submittedName>
</protein>
<name>A0A090L2Y8_STRRB</name>
<evidence type="ECO:0000256" key="2">
    <source>
        <dbReference type="ARBA" id="ARBA00022676"/>
    </source>
</evidence>
<accession>A0A090L2Y8</accession>
<dbReference type="CTD" id="36376531"/>
<evidence type="ECO:0000256" key="1">
    <source>
        <dbReference type="ARBA" id="ARBA00004606"/>
    </source>
</evidence>
<dbReference type="WBParaSite" id="SRAE_1000242100.1">
    <property type="protein sequence ID" value="SRAE_1000242100.1"/>
    <property type="gene ID" value="WBGene00259036"/>
</dbReference>
<evidence type="ECO:0000256" key="3">
    <source>
        <dbReference type="ARBA" id="ARBA00022679"/>
    </source>
</evidence>
<dbReference type="OrthoDB" id="2019572at2759"/>
<dbReference type="AlphaFoldDB" id="A0A090L2Y8"/>
<evidence type="ECO:0000256" key="4">
    <source>
        <dbReference type="ARBA" id="ARBA00023136"/>
    </source>
</evidence>
<sequence length="404" mass="47905">MWKPTNFNLNCLRILEGNISDINKGIKKRFIIKNLPNDFDISCEAIHQRGYYPLKPLSDLEKNYPIAYARNVYNDYYTLELQFLISFAPQNHYCYAIDKKAKEFRNQVEKLAKCFDNIYITDINYDMTSGGINQALSSYECMKYLVKKKWKYLFVLQNDDFPLKTNLELVQILSARNGTMDIGYTNPNSLIKSRIDLSKKWDHKSLNFIKNNNTENFNNDLLNESMKFQKGYYPNGLPREAVEYIVNYINLTTYLNQINTGRYGEDEMVWQTLFNDNFLKIPQWVHEDCLSEYYTESTYMIRYAIWTRSNCKSKLFSHSLCVMGIEMLEDLKNIPQFFAYKFKSDQDMGAAICYAEYIYNKTYFSKSSDINIEYYLSLPQTKYQNTNFLEKTVIIESCKKNKKW</sequence>
<dbReference type="PANTHER" id="PTHR46671:SF7">
    <property type="entry name" value="CORE-2_I-BRANCHING ENZYME"/>
    <property type="match status" value="1"/>
</dbReference>
<evidence type="ECO:0000256" key="5">
    <source>
        <dbReference type="ARBA" id="ARBA00023180"/>
    </source>
</evidence>
<dbReference type="RefSeq" id="XP_024503367.1">
    <property type="nucleotide sequence ID" value="XM_024649495.1"/>
</dbReference>
<dbReference type="EMBL" id="LN609528">
    <property type="protein sequence ID" value="CEF64166.1"/>
    <property type="molecule type" value="Genomic_DNA"/>
</dbReference>
<organism evidence="6">
    <name type="scientific">Strongyloides ratti</name>
    <name type="common">Parasitic roundworm</name>
    <dbReference type="NCBI Taxonomy" id="34506"/>
    <lineage>
        <taxon>Eukaryota</taxon>
        <taxon>Metazoa</taxon>
        <taxon>Ecdysozoa</taxon>
        <taxon>Nematoda</taxon>
        <taxon>Chromadorea</taxon>
        <taxon>Rhabditida</taxon>
        <taxon>Tylenchina</taxon>
        <taxon>Panagrolaimomorpha</taxon>
        <taxon>Strongyloidoidea</taxon>
        <taxon>Strongyloididae</taxon>
        <taxon>Strongyloides</taxon>
    </lineage>
</organism>
<keyword evidence="4" id="KW-0472">Membrane</keyword>
<dbReference type="GO" id="GO:0016757">
    <property type="term" value="F:glycosyltransferase activity"/>
    <property type="evidence" value="ECO:0007669"/>
    <property type="project" value="UniProtKB-KW"/>
</dbReference>
<keyword evidence="2" id="KW-0328">Glycosyltransferase</keyword>
<dbReference type="WormBase" id="SRAE_1000242100">
    <property type="protein sequence ID" value="SRP01600"/>
    <property type="gene ID" value="WBGene00259036"/>
</dbReference>
<proteinExistence type="predicted"/>
<dbReference type="GO" id="GO:0016020">
    <property type="term" value="C:membrane"/>
    <property type="evidence" value="ECO:0007669"/>
    <property type="project" value="UniProtKB-SubCell"/>
</dbReference>
<dbReference type="InterPro" id="IPR003406">
    <property type="entry name" value="Glyco_trans_14"/>
</dbReference>
<keyword evidence="3 6" id="KW-0808">Transferase</keyword>
<evidence type="ECO:0000313" key="8">
    <source>
        <dbReference type="WBParaSite" id="SRAE_1000242100.1"/>
    </source>
</evidence>
<keyword evidence="7" id="KW-1185">Reference proteome</keyword>
<gene>
    <name evidence="6 8 9" type="ORF">SRAE_1000242100</name>
</gene>
<evidence type="ECO:0000313" key="7">
    <source>
        <dbReference type="Proteomes" id="UP000035682"/>
    </source>
</evidence>
<dbReference type="PANTHER" id="PTHR46671">
    <property type="entry name" value="PROTEIN CBG11221"/>
    <property type="match status" value="1"/>
</dbReference>
<dbReference type="Proteomes" id="UP000035682">
    <property type="component" value="Unplaced"/>
</dbReference>
<evidence type="ECO:0000313" key="6">
    <source>
        <dbReference type="EMBL" id="CEF64166.1"/>
    </source>
</evidence>
<dbReference type="Pfam" id="PF02485">
    <property type="entry name" value="Branch"/>
    <property type="match status" value="1"/>
</dbReference>
<dbReference type="GeneID" id="36376531"/>
<reference evidence="6 7" key="1">
    <citation type="submission" date="2014-09" db="EMBL/GenBank/DDBJ databases">
        <authorList>
            <person name="Martin A.A."/>
        </authorList>
    </citation>
    <scope>NUCLEOTIDE SEQUENCE</scope>
    <source>
        <strain evidence="7">ED321</strain>
        <strain evidence="6">ED321 Heterogonic</strain>
    </source>
</reference>
<keyword evidence="5" id="KW-0325">Glycoprotein</keyword>
<reference evidence="8" key="2">
    <citation type="submission" date="2020-12" db="UniProtKB">
        <authorList>
            <consortium name="WormBaseParasite"/>
        </authorList>
    </citation>
    <scope>IDENTIFICATION</scope>
</reference>
<evidence type="ECO:0000313" key="9">
    <source>
        <dbReference type="WormBase" id="SRAE_1000242100"/>
    </source>
</evidence>
<dbReference type="OMA" id="QNTRENC"/>